<evidence type="ECO:0000256" key="1">
    <source>
        <dbReference type="SAM" id="Phobius"/>
    </source>
</evidence>
<keyword evidence="1" id="KW-0812">Transmembrane</keyword>
<dbReference type="OrthoDB" id="7024649at2"/>
<protein>
    <submittedName>
        <fullName evidence="2">Uncharacterized protein</fullName>
    </submittedName>
</protein>
<accession>A0A1T2XXZ6</accession>
<keyword evidence="1" id="KW-1133">Transmembrane helix</keyword>
<dbReference type="Proteomes" id="UP000190965">
    <property type="component" value="Unassembled WGS sequence"/>
</dbReference>
<dbReference type="AlphaFoldDB" id="A0A1T2XXZ6"/>
<dbReference type="RefSeq" id="WP_078743088.1">
    <property type="nucleotide sequence ID" value="NZ_MSDF01000057.1"/>
</dbReference>
<reference evidence="2 3" key="1">
    <citation type="submission" date="2016-12" db="EMBL/GenBank/DDBJ databases">
        <title>Draft genome sequences of seven strains of Pseudomonas fluorescens that produce 4-formylaminooxyvinylglycine.</title>
        <authorList>
            <person name="Okrent R.A."/>
            <person name="Manning V.A."/>
            <person name="Trippe K.M."/>
        </authorList>
    </citation>
    <scope>NUCLEOTIDE SEQUENCE [LARGE SCALE GENOMIC DNA]</scope>
    <source>
        <strain evidence="2 3">P5A</strain>
    </source>
</reference>
<feature type="transmembrane region" description="Helical" evidence="1">
    <location>
        <begin position="12"/>
        <end position="31"/>
    </location>
</feature>
<name>A0A1T2XXZ6_PSEFL</name>
<keyword evidence="1" id="KW-0472">Membrane</keyword>
<evidence type="ECO:0000313" key="3">
    <source>
        <dbReference type="Proteomes" id="UP000190965"/>
    </source>
</evidence>
<sequence>MNPPEPPAPDNFRYFVVGVVCVAVLLGVYFVRLNAQVDQQRAEAAERLTICRQVENIARAALPDSLEPVDACKELKERYSKTTAP</sequence>
<organism evidence="2 3">
    <name type="scientific">Pseudomonas fluorescens</name>
    <dbReference type="NCBI Taxonomy" id="294"/>
    <lineage>
        <taxon>Bacteria</taxon>
        <taxon>Pseudomonadati</taxon>
        <taxon>Pseudomonadota</taxon>
        <taxon>Gammaproteobacteria</taxon>
        <taxon>Pseudomonadales</taxon>
        <taxon>Pseudomonadaceae</taxon>
        <taxon>Pseudomonas</taxon>
    </lineage>
</organism>
<gene>
    <name evidence="2" type="ORF">BFW87_28625</name>
</gene>
<proteinExistence type="predicted"/>
<dbReference type="EMBL" id="MSDF01000057">
    <property type="protein sequence ID" value="OPA84698.1"/>
    <property type="molecule type" value="Genomic_DNA"/>
</dbReference>
<comment type="caution">
    <text evidence="2">The sequence shown here is derived from an EMBL/GenBank/DDBJ whole genome shotgun (WGS) entry which is preliminary data.</text>
</comment>
<evidence type="ECO:0000313" key="2">
    <source>
        <dbReference type="EMBL" id="OPA84698.1"/>
    </source>
</evidence>